<name>A0AAD5SPY6_9FUNG</name>
<reference evidence="1" key="1">
    <citation type="submission" date="2020-05" db="EMBL/GenBank/DDBJ databases">
        <title>Phylogenomic resolution of chytrid fungi.</title>
        <authorList>
            <person name="Stajich J.E."/>
            <person name="Amses K."/>
            <person name="Simmons R."/>
            <person name="Seto K."/>
            <person name="Myers J."/>
            <person name="Bonds A."/>
            <person name="Quandt C.A."/>
            <person name="Barry K."/>
            <person name="Liu P."/>
            <person name="Grigoriev I."/>
            <person name="Longcore J.E."/>
            <person name="James T.Y."/>
        </authorList>
    </citation>
    <scope>NUCLEOTIDE SEQUENCE</scope>
    <source>
        <strain evidence="1">JEL0513</strain>
    </source>
</reference>
<gene>
    <name evidence="1" type="ORF">HK100_009029</name>
</gene>
<dbReference type="Proteomes" id="UP001211907">
    <property type="component" value="Unassembled WGS sequence"/>
</dbReference>
<accession>A0AAD5SPY6</accession>
<dbReference type="AlphaFoldDB" id="A0AAD5SPY6"/>
<organism evidence="1 2">
    <name type="scientific">Physocladia obscura</name>
    <dbReference type="NCBI Taxonomy" id="109957"/>
    <lineage>
        <taxon>Eukaryota</taxon>
        <taxon>Fungi</taxon>
        <taxon>Fungi incertae sedis</taxon>
        <taxon>Chytridiomycota</taxon>
        <taxon>Chytridiomycota incertae sedis</taxon>
        <taxon>Chytridiomycetes</taxon>
        <taxon>Chytridiales</taxon>
        <taxon>Chytriomycetaceae</taxon>
        <taxon>Physocladia</taxon>
    </lineage>
</organism>
<dbReference type="EMBL" id="JADGJH010004521">
    <property type="protein sequence ID" value="KAJ3085504.1"/>
    <property type="molecule type" value="Genomic_DNA"/>
</dbReference>
<feature type="non-terminal residue" evidence="1">
    <location>
        <position position="1"/>
    </location>
</feature>
<evidence type="ECO:0000313" key="1">
    <source>
        <dbReference type="EMBL" id="KAJ3085504.1"/>
    </source>
</evidence>
<evidence type="ECO:0000313" key="2">
    <source>
        <dbReference type="Proteomes" id="UP001211907"/>
    </source>
</evidence>
<protein>
    <submittedName>
        <fullName evidence="1">Uncharacterized protein</fullName>
    </submittedName>
</protein>
<comment type="caution">
    <text evidence="1">The sequence shown here is derived from an EMBL/GenBank/DDBJ whole genome shotgun (WGS) entry which is preliminary data.</text>
</comment>
<keyword evidence="2" id="KW-1185">Reference proteome</keyword>
<proteinExistence type="predicted"/>
<sequence length="214" mass="22695">MTSIFKRTSTVTGVSSSSSANAVVGSAPTSPPLSPTFTGATLAGTIGSAEYTVDGDNDTAALGLALDPADVLTDRARGWDDFVRALKHHFDRLADAEKAMAKSHAANAKEWNAPSHVRSLAFDDSSAVKALSTVFYGDSNLMTSQHANVATSLDKQTVAALDAIKKTLKAKVHVLLKEQKERNRERVKDKEAIVKAKELLGKAISFAQRPGTDA</sequence>